<dbReference type="PANTHER" id="PTHR30055">
    <property type="entry name" value="HTH-TYPE TRANSCRIPTIONAL REGULATOR RUTR"/>
    <property type="match status" value="1"/>
</dbReference>
<keyword evidence="1" id="KW-0805">Transcription regulation</keyword>
<dbReference type="EMBL" id="AMEM01000016">
    <property type="protein sequence ID" value="EKX90830.1"/>
    <property type="molecule type" value="Genomic_DNA"/>
</dbReference>
<dbReference type="Proteomes" id="UP000010445">
    <property type="component" value="Unassembled WGS sequence"/>
</dbReference>
<dbReference type="Gene3D" id="1.10.357.10">
    <property type="entry name" value="Tetracycline Repressor, domain 2"/>
    <property type="match status" value="1"/>
</dbReference>
<dbReference type="RefSeq" id="WP_006063135.1">
    <property type="nucleotide sequence ID" value="NZ_KB290830.1"/>
</dbReference>
<dbReference type="PATRIC" id="fig|1035195.3.peg.797"/>
<keyword evidence="3" id="KW-0804">Transcription</keyword>
<accession>L1MII5</accession>
<keyword evidence="7" id="KW-1185">Reference proteome</keyword>
<dbReference type="InterPro" id="IPR050109">
    <property type="entry name" value="HTH-type_TetR-like_transc_reg"/>
</dbReference>
<dbReference type="GO" id="GO:0003700">
    <property type="term" value="F:DNA-binding transcription factor activity"/>
    <property type="evidence" value="ECO:0007669"/>
    <property type="project" value="TreeGrafter"/>
</dbReference>
<evidence type="ECO:0000256" key="2">
    <source>
        <dbReference type="ARBA" id="ARBA00023125"/>
    </source>
</evidence>
<dbReference type="SUPFAM" id="SSF46689">
    <property type="entry name" value="Homeodomain-like"/>
    <property type="match status" value="1"/>
</dbReference>
<dbReference type="eggNOG" id="COG1309">
    <property type="taxonomic scope" value="Bacteria"/>
</dbReference>
<dbReference type="OrthoDB" id="8688418at2"/>
<dbReference type="STRING" id="1035195.HMPREF9997_00894"/>
<organism evidence="6 7">
    <name type="scientific">Corynebacterium durum F0235</name>
    <dbReference type="NCBI Taxonomy" id="1035195"/>
    <lineage>
        <taxon>Bacteria</taxon>
        <taxon>Bacillati</taxon>
        <taxon>Actinomycetota</taxon>
        <taxon>Actinomycetes</taxon>
        <taxon>Mycobacteriales</taxon>
        <taxon>Corynebacteriaceae</taxon>
        <taxon>Corynebacterium</taxon>
    </lineage>
</organism>
<evidence type="ECO:0000256" key="3">
    <source>
        <dbReference type="ARBA" id="ARBA00023163"/>
    </source>
</evidence>
<dbReference type="HOGENOM" id="CLU_069356_2_3_11"/>
<dbReference type="Pfam" id="PF00440">
    <property type="entry name" value="TetR_N"/>
    <property type="match status" value="1"/>
</dbReference>
<evidence type="ECO:0000256" key="4">
    <source>
        <dbReference type="PROSITE-ProRule" id="PRU00335"/>
    </source>
</evidence>
<dbReference type="PROSITE" id="PS50977">
    <property type="entry name" value="HTH_TETR_2"/>
    <property type="match status" value="1"/>
</dbReference>
<evidence type="ECO:0000313" key="7">
    <source>
        <dbReference type="Proteomes" id="UP000010445"/>
    </source>
</evidence>
<keyword evidence="2 4" id="KW-0238">DNA-binding</keyword>
<feature type="DNA-binding region" description="H-T-H motif" evidence="4">
    <location>
        <begin position="33"/>
        <end position="52"/>
    </location>
</feature>
<evidence type="ECO:0000313" key="6">
    <source>
        <dbReference type="EMBL" id="EKX90830.1"/>
    </source>
</evidence>
<name>L1MII5_9CORY</name>
<dbReference type="PANTHER" id="PTHR30055:SF234">
    <property type="entry name" value="HTH-TYPE TRANSCRIPTIONAL REGULATOR BETI"/>
    <property type="match status" value="1"/>
</dbReference>
<dbReference type="AlphaFoldDB" id="L1MII5"/>
<sequence>MCGLRERKKQQTRERIAAAAVALLSEEGDEHATVARISEQAGVSPRTFHNYFSRRDDAFFFFFETLVNRWLQEITDAPADEAPIDLLKRIIFAQVSLADDDPYSAKNVMYLLDHTSASLGRDLNERAQGLFLQLGNALYERYGGELDCIDAHIVVTLSFLSGGLAMKMGAVAPHKDVLHAVFDILDHGINGTPSS</sequence>
<gene>
    <name evidence="6" type="ORF">HMPREF9997_00894</name>
</gene>
<proteinExistence type="predicted"/>
<evidence type="ECO:0000259" key="5">
    <source>
        <dbReference type="PROSITE" id="PS50977"/>
    </source>
</evidence>
<reference evidence="6" key="1">
    <citation type="submission" date="2012-05" db="EMBL/GenBank/DDBJ databases">
        <authorList>
            <person name="Weinstock G."/>
            <person name="Sodergren E."/>
            <person name="Lobos E.A."/>
            <person name="Fulton L."/>
            <person name="Fulton R."/>
            <person name="Courtney L."/>
            <person name="Fronick C."/>
            <person name="O'Laughlin M."/>
            <person name="Godfrey J."/>
            <person name="Wilson R.M."/>
            <person name="Miner T."/>
            <person name="Farmer C."/>
            <person name="Delehaunty K."/>
            <person name="Cordes M."/>
            <person name="Minx P."/>
            <person name="Tomlinson C."/>
            <person name="Chen J."/>
            <person name="Wollam A."/>
            <person name="Pepin K.H."/>
            <person name="Bhonagiri V."/>
            <person name="Zhang X."/>
            <person name="Suruliraj S."/>
            <person name="Warren W."/>
            <person name="Mitreva M."/>
            <person name="Mardis E.R."/>
            <person name="Wilson R.K."/>
        </authorList>
    </citation>
    <scope>NUCLEOTIDE SEQUENCE [LARGE SCALE GENOMIC DNA]</scope>
    <source>
        <strain evidence="6">F0235</strain>
    </source>
</reference>
<dbReference type="InterPro" id="IPR009057">
    <property type="entry name" value="Homeodomain-like_sf"/>
</dbReference>
<dbReference type="GO" id="GO:0000976">
    <property type="term" value="F:transcription cis-regulatory region binding"/>
    <property type="evidence" value="ECO:0007669"/>
    <property type="project" value="TreeGrafter"/>
</dbReference>
<comment type="caution">
    <text evidence="6">The sequence shown here is derived from an EMBL/GenBank/DDBJ whole genome shotgun (WGS) entry which is preliminary data.</text>
</comment>
<protein>
    <submittedName>
        <fullName evidence="6">Transcriptional regulator, TetR family</fullName>
    </submittedName>
</protein>
<dbReference type="InterPro" id="IPR001647">
    <property type="entry name" value="HTH_TetR"/>
</dbReference>
<evidence type="ECO:0000256" key="1">
    <source>
        <dbReference type="ARBA" id="ARBA00023015"/>
    </source>
</evidence>
<feature type="domain" description="HTH tetR-type" evidence="5">
    <location>
        <begin position="10"/>
        <end position="70"/>
    </location>
</feature>